<keyword evidence="1" id="KW-0472">Membrane</keyword>
<sequence>MKRIYAIWPAVLAFLLLLVPELVMAAGGKAEMLIVVADNRVVDWSVSKWWVNLYNTDPFMFGLWCTVFTAFLGVSLGFITDRIMSHTGLDLTSRKIVEH</sequence>
<protein>
    <submittedName>
        <fullName evidence="2">Uncharacterized protein</fullName>
    </submittedName>
</protein>
<keyword evidence="3" id="KW-1185">Reference proteome</keyword>
<keyword evidence="1" id="KW-0812">Transmembrane</keyword>
<dbReference type="STRING" id="706587.Desti_0498"/>
<reference evidence="3" key="1">
    <citation type="submission" date="2012-06" db="EMBL/GenBank/DDBJ databases">
        <title>Complete sequence of chromosome of Desulfomonile tiedjei DSM 6799.</title>
        <authorList>
            <person name="Lucas S."/>
            <person name="Copeland A."/>
            <person name="Lapidus A."/>
            <person name="Glavina del Rio T."/>
            <person name="Dalin E."/>
            <person name="Tice H."/>
            <person name="Bruce D."/>
            <person name="Goodwin L."/>
            <person name="Pitluck S."/>
            <person name="Peters L."/>
            <person name="Ovchinnikova G."/>
            <person name="Zeytun A."/>
            <person name="Lu M."/>
            <person name="Kyrpides N."/>
            <person name="Mavromatis K."/>
            <person name="Ivanova N."/>
            <person name="Brettin T."/>
            <person name="Detter J.C."/>
            <person name="Han C."/>
            <person name="Larimer F."/>
            <person name="Land M."/>
            <person name="Hauser L."/>
            <person name="Markowitz V."/>
            <person name="Cheng J.-F."/>
            <person name="Hugenholtz P."/>
            <person name="Woyke T."/>
            <person name="Wu D."/>
            <person name="Spring S."/>
            <person name="Schroeder M."/>
            <person name="Brambilla E."/>
            <person name="Klenk H.-P."/>
            <person name="Eisen J.A."/>
        </authorList>
    </citation>
    <scope>NUCLEOTIDE SEQUENCE [LARGE SCALE GENOMIC DNA]</scope>
    <source>
        <strain evidence="3">ATCC 49306 / DSM 6799 / DCB-1</strain>
    </source>
</reference>
<dbReference type="Proteomes" id="UP000006055">
    <property type="component" value="Chromosome"/>
</dbReference>
<evidence type="ECO:0000256" key="1">
    <source>
        <dbReference type="SAM" id="Phobius"/>
    </source>
</evidence>
<dbReference type="eggNOG" id="ENOG5032V5Z">
    <property type="taxonomic scope" value="Bacteria"/>
</dbReference>
<dbReference type="EMBL" id="CP003360">
    <property type="protein sequence ID" value="AFM23231.1"/>
    <property type="molecule type" value="Genomic_DNA"/>
</dbReference>
<organism evidence="2 3">
    <name type="scientific">Desulfomonile tiedjei (strain ATCC 49306 / DSM 6799 / DCB-1)</name>
    <dbReference type="NCBI Taxonomy" id="706587"/>
    <lineage>
        <taxon>Bacteria</taxon>
        <taxon>Pseudomonadati</taxon>
        <taxon>Thermodesulfobacteriota</taxon>
        <taxon>Desulfomonilia</taxon>
        <taxon>Desulfomonilales</taxon>
        <taxon>Desulfomonilaceae</taxon>
        <taxon>Desulfomonile</taxon>
    </lineage>
</organism>
<dbReference type="HOGENOM" id="CLU_181379_0_0_7"/>
<proteinExistence type="predicted"/>
<dbReference type="KEGG" id="dti:Desti_0498"/>
<dbReference type="OrthoDB" id="5460931at2"/>
<evidence type="ECO:0000313" key="2">
    <source>
        <dbReference type="EMBL" id="AFM23231.1"/>
    </source>
</evidence>
<dbReference type="RefSeq" id="WP_014808390.1">
    <property type="nucleotide sequence ID" value="NC_018025.1"/>
</dbReference>
<keyword evidence="1" id="KW-1133">Transmembrane helix</keyword>
<accession>I4C0Z0</accession>
<dbReference type="AlphaFoldDB" id="I4C0Z0"/>
<dbReference type="InterPro" id="IPR054622">
    <property type="entry name" value="DVU0150-like"/>
</dbReference>
<dbReference type="NCBIfam" id="NF040783">
    <property type="entry name" value="DVU0150_fam"/>
    <property type="match status" value="1"/>
</dbReference>
<evidence type="ECO:0000313" key="3">
    <source>
        <dbReference type="Proteomes" id="UP000006055"/>
    </source>
</evidence>
<feature type="transmembrane region" description="Helical" evidence="1">
    <location>
        <begin position="59"/>
        <end position="79"/>
    </location>
</feature>
<name>I4C0Z0_DESTA</name>
<gene>
    <name evidence="2" type="ordered locus">Desti_0498</name>
</gene>